<name>A0ABX7SLJ4_9CAUL</name>
<dbReference type="Proteomes" id="UP000663942">
    <property type="component" value="Chromosome"/>
</dbReference>
<keyword evidence="2" id="KW-1185">Reference proteome</keyword>
<gene>
    <name evidence="1" type="ORF">IFE19_16735</name>
</gene>
<sequence length="241" mass="26912">MGKRDDAIRAKTPILASVTIPDRDEAPMVYGDQPVRKQWAESVLYAQGVPINPHLPMIESEAQITLRTPREIADRLRAVSIIAARGSGLPLADARRFIDERGIDPHLTPAERAFLDTPEPTMRDQIQFSWRHEAAWVLLWALRHVEGQLGAPRETCDVDAMTDIIINVPDLGRDGVRSANDILNEADLVYRYHWAIRQAGIDGQAPPADLDPGVVLERHYALNWLIGYGGNADWDDVTTDT</sequence>
<evidence type="ECO:0000313" key="2">
    <source>
        <dbReference type="Proteomes" id="UP000663942"/>
    </source>
</evidence>
<organism evidence="1 2">
    <name type="scientific">Brevundimonas pondensis</name>
    <dbReference type="NCBI Taxonomy" id="2774189"/>
    <lineage>
        <taxon>Bacteria</taxon>
        <taxon>Pseudomonadati</taxon>
        <taxon>Pseudomonadota</taxon>
        <taxon>Alphaproteobacteria</taxon>
        <taxon>Caulobacterales</taxon>
        <taxon>Caulobacteraceae</taxon>
        <taxon>Brevundimonas</taxon>
    </lineage>
</organism>
<protein>
    <submittedName>
        <fullName evidence="1">DUF4272 domain-containing protein</fullName>
    </submittedName>
</protein>
<dbReference type="EMBL" id="CP062006">
    <property type="protein sequence ID" value="QTC87695.1"/>
    <property type="molecule type" value="Genomic_DNA"/>
</dbReference>
<proteinExistence type="predicted"/>
<reference evidence="1 2" key="1">
    <citation type="submission" date="2020-09" db="EMBL/GenBank/DDBJ databases">
        <title>Brevundimonas sp. LVF1 isolated from an oligotrophic pond in Goettingen, Germany.</title>
        <authorList>
            <person name="Friedrich I."/>
            <person name="Klassen A."/>
            <person name="Neubauer H."/>
            <person name="Schneider D."/>
            <person name="Hertel R."/>
            <person name="Daniel R."/>
        </authorList>
    </citation>
    <scope>NUCLEOTIDE SEQUENCE [LARGE SCALE GENOMIC DNA]</scope>
    <source>
        <strain evidence="1 2">LVF1</strain>
    </source>
</reference>
<dbReference type="InterPro" id="IPR025368">
    <property type="entry name" value="DUF4272"/>
</dbReference>
<dbReference type="Pfam" id="PF14094">
    <property type="entry name" value="DUF4272"/>
    <property type="match status" value="1"/>
</dbReference>
<dbReference type="RefSeq" id="WP_207824296.1">
    <property type="nucleotide sequence ID" value="NZ_CP062006.1"/>
</dbReference>
<evidence type="ECO:0000313" key="1">
    <source>
        <dbReference type="EMBL" id="QTC87695.1"/>
    </source>
</evidence>
<accession>A0ABX7SLJ4</accession>